<dbReference type="InterPro" id="IPR001254">
    <property type="entry name" value="Trypsin_dom"/>
</dbReference>
<dbReference type="InterPro" id="IPR009003">
    <property type="entry name" value="Peptidase_S1_PA"/>
</dbReference>
<dbReference type="SUPFAM" id="SSF50494">
    <property type="entry name" value="Trypsin-like serine proteases"/>
    <property type="match status" value="1"/>
</dbReference>
<evidence type="ECO:0000313" key="4">
    <source>
        <dbReference type="RefSeq" id="XP_052740316.1"/>
    </source>
</evidence>
<keyword evidence="1" id="KW-0732">Signal</keyword>
<protein>
    <submittedName>
        <fullName evidence="4">Uncharacterized protein LOC128198512</fullName>
    </submittedName>
</protein>
<dbReference type="Gene3D" id="2.40.10.10">
    <property type="entry name" value="Trypsin-like serine proteases"/>
    <property type="match status" value="1"/>
</dbReference>
<feature type="domain" description="Peptidase S1" evidence="2">
    <location>
        <begin position="163"/>
        <end position="211"/>
    </location>
</feature>
<keyword evidence="3" id="KW-1185">Reference proteome</keyword>
<dbReference type="GeneID" id="128198512"/>
<evidence type="ECO:0000313" key="3">
    <source>
        <dbReference type="Proteomes" id="UP001652582"/>
    </source>
</evidence>
<dbReference type="RefSeq" id="XP_052740316.1">
    <property type="nucleotide sequence ID" value="XM_052884356.1"/>
</dbReference>
<dbReference type="InterPro" id="IPR043504">
    <property type="entry name" value="Peptidase_S1_PA_chymotrypsin"/>
</dbReference>
<dbReference type="PROSITE" id="PS00134">
    <property type="entry name" value="TRYPSIN_HIS"/>
    <property type="match status" value="1"/>
</dbReference>
<reference evidence="4" key="1">
    <citation type="submission" date="2025-08" db="UniProtKB">
        <authorList>
            <consortium name="RefSeq"/>
        </authorList>
    </citation>
    <scope>IDENTIFICATION</scope>
</reference>
<evidence type="ECO:0000259" key="2">
    <source>
        <dbReference type="Pfam" id="PF00089"/>
    </source>
</evidence>
<dbReference type="Proteomes" id="UP001652582">
    <property type="component" value="Chromosome 11"/>
</dbReference>
<feature type="chain" id="PRO_5046022197" evidence="1">
    <location>
        <begin position="25"/>
        <end position="218"/>
    </location>
</feature>
<feature type="signal peptide" evidence="1">
    <location>
        <begin position="1"/>
        <end position="24"/>
    </location>
</feature>
<organism evidence="3 4">
    <name type="scientific">Bicyclus anynana</name>
    <name type="common">Squinting bush brown butterfly</name>
    <dbReference type="NCBI Taxonomy" id="110368"/>
    <lineage>
        <taxon>Eukaryota</taxon>
        <taxon>Metazoa</taxon>
        <taxon>Ecdysozoa</taxon>
        <taxon>Arthropoda</taxon>
        <taxon>Hexapoda</taxon>
        <taxon>Insecta</taxon>
        <taxon>Pterygota</taxon>
        <taxon>Neoptera</taxon>
        <taxon>Endopterygota</taxon>
        <taxon>Lepidoptera</taxon>
        <taxon>Glossata</taxon>
        <taxon>Ditrysia</taxon>
        <taxon>Papilionoidea</taxon>
        <taxon>Nymphalidae</taxon>
        <taxon>Satyrinae</taxon>
        <taxon>Satyrini</taxon>
        <taxon>Mycalesina</taxon>
        <taxon>Bicyclus</taxon>
    </lineage>
</organism>
<proteinExistence type="predicted"/>
<dbReference type="Pfam" id="PF00089">
    <property type="entry name" value="Trypsin"/>
    <property type="match status" value="1"/>
</dbReference>
<gene>
    <name evidence="4" type="primary">LOC128198512</name>
</gene>
<sequence>MTDINRIKCLFWTYVLFASVITEGTTHNCERCVKMEECPSLSLINKGGPKVELVPCKIQQNTGGSTVDEVTSISEESHVCCPNLHTLEKENNISTDIPNSDSIKSVIKRSANPDRRPWQYGNKNKPSNSVLSLGDHCAAKASLLPNPDTLCCGINISELDDIVNNDVTKDIDMLPWTAFLISTFDQEEIYSCEGVLISRRHVLTAAHCVDKPRLVLQK</sequence>
<dbReference type="InterPro" id="IPR018114">
    <property type="entry name" value="TRYPSIN_HIS"/>
</dbReference>
<accession>A0ABM3LMM5</accession>
<evidence type="ECO:0000256" key="1">
    <source>
        <dbReference type="SAM" id="SignalP"/>
    </source>
</evidence>
<name>A0ABM3LMM5_BICAN</name>